<dbReference type="InterPro" id="IPR006139">
    <property type="entry name" value="D-isomer_2_OHA_DH_cat_dom"/>
</dbReference>
<dbReference type="FunFam" id="3.40.50.720:FF:000041">
    <property type="entry name" value="D-3-phosphoglycerate dehydrogenase"/>
    <property type="match status" value="1"/>
</dbReference>
<feature type="domain" description="D-isomer specific 2-hydroxyacid dehydrogenase NAD-binding" evidence="6">
    <location>
        <begin position="123"/>
        <end position="309"/>
    </location>
</feature>
<dbReference type="eggNOG" id="COG1052">
    <property type="taxonomic scope" value="Bacteria"/>
</dbReference>
<evidence type="ECO:0000259" key="6">
    <source>
        <dbReference type="Pfam" id="PF02826"/>
    </source>
</evidence>
<evidence type="ECO:0000256" key="2">
    <source>
        <dbReference type="ARBA" id="ARBA00023002"/>
    </source>
</evidence>
<accession>A0A087A0I1</accession>
<feature type="domain" description="D-isomer specific 2-hydroxyacid dehydrogenase catalytic" evidence="5">
    <location>
        <begin position="15"/>
        <end position="340"/>
    </location>
</feature>
<dbReference type="PANTHER" id="PTHR43026">
    <property type="entry name" value="2-HYDROXYACID DEHYDROGENASE HOMOLOG 1-RELATED"/>
    <property type="match status" value="1"/>
</dbReference>
<comment type="caution">
    <text evidence="7">The sequence shown here is derived from an EMBL/GenBank/DDBJ whole genome shotgun (WGS) entry which is preliminary data.</text>
</comment>
<dbReference type="Proteomes" id="UP000029108">
    <property type="component" value="Unassembled WGS sequence"/>
</dbReference>
<dbReference type="SUPFAM" id="SSF52283">
    <property type="entry name" value="Formate/glycerate dehydrogenase catalytic domain-like"/>
    <property type="match status" value="1"/>
</dbReference>
<evidence type="ECO:0000256" key="4">
    <source>
        <dbReference type="RuleBase" id="RU003719"/>
    </source>
</evidence>
<comment type="similarity">
    <text evidence="1 4">Belongs to the D-isomer specific 2-hydroxyacid dehydrogenase family.</text>
</comment>
<dbReference type="Gene3D" id="3.40.50.720">
    <property type="entry name" value="NAD(P)-binding Rossmann-like Domain"/>
    <property type="match status" value="2"/>
</dbReference>
<dbReference type="GO" id="GO:0047545">
    <property type="term" value="F:(S)-2-hydroxyglutarate dehydrogenase activity"/>
    <property type="evidence" value="ECO:0007669"/>
    <property type="project" value="UniProtKB-ARBA"/>
</dbReference>
<protein>
    <submittedName>
        <fullName evidence="7">D-2-hydroxyacid dehydrogenase</fullName>
        <ecNumber evidence="7">1.1.1.28</ecNumber>
    </submittedName>
</protein>
<proteinExistence type="inferred from homology"/>
<dbReference type="GO" id="GO:0008720">
    <property type="term" value="F:D-lactate dehydrogenase (NAD+) activity"/>
    <property type="evidence" value="ECO:0007669"/>
    <property type="project" value="UniProtKB-EC"/>
</dbReference>
<keyword evidence="2 4" id="KW-0560">Oxidoreductase</keyword>
<dbReference type="InterPro" id="IPR058205">
    <property type="entry name" value="D-LDH-like"/>
</dbReference>
<keyword evidence="3" id="KW-0520">NAD</keyword>
<dbReference type="Pfam" id="PF02826">
    <property type="entry name" value="2-Hacid_dh_C"/>
    <property type="match status" value="1"/>
</dbReference>
<dbReference type="Pfam" id="PF00389">
    <property type="entry name" value="2-Hacid_dh"/>
    <property type="match status" value="1"/>
</dbReference>
<dbReference type="SUPFAM" id="SSF51735">
    <property type="entry name" value="NAD(P)-binding Rossmann-fold domains"/>
    <property type="match status" value="1"/>
</dbReference>
<evidence type="ECO:0000313" key="7">
    <source>
        <dbReference type="EMBL" id="KFI52281.1"/>
    </source>
</evidence>
<reference evidence="7 8" key="1">
    <citation type="submission" date="2014-03" db="EMBL/GenBank/DDBJ databases">
        <title>Genomics of Bifidobacteria.</title>
        <authorList>
            <person name="Ventura M."/>
            <person name="Milani C."/>
            <person name="Lugli G.A."/>
        </authorList>
    </citation>
    <scope>NUCLEOTIDE SEQUENCE [LARGE SCALE GENOMIC DNA]</scope>
    <source>
        <strain evidence="7 8">DSM 23969</strain>
    </source>
</reference>
<gene>
    <name evidence="7" type="ORF">BBIA_0579</name>
</gene>
<sequence>MNTTEKDSTMTSIAFYHTLDEERPFAEQWATDHNVRVECFPFELHDDTLDAVQGFDGISYKQRCAPSDDPDFYRRLRAYGIRQIALRSAGYDTINLNAAHANGLRITNVPSYSPTAVAELTLTHIMQLIRHVPQFDSRMRRHDFSIQGLMSPEISELTIGIIGVGRIGSTVARIFHSLGATVIGNDITENHNLDTILTWTSRDNLLATADVVTLHTWLDDTTRHLIDKHSLSLMKPTAYLANLSRGAVVDTQALIDALQNHRIAGAAIDVLENEAAVFGNRLSDDKPVPHNAYNTLRTLPNAIITPHVAFFTDHAVRNMVQQSLNDALTIITGGTSPHEIQPER</sequence>
<dbReference type="STRING" id="1437608.GCA_000771645_00541"/>
<dbReference type="GO" id="GO:0004617">
    <property type="term" value="F:phosphoglycerate dehydrogenase activity"/>
    <property type="evidence" value="ECO:0007669"/>
    <property type="project" value="UniProtKB-ARBA"/>
</dbReference>
<dbReference type="InterPro" id="IPR006140">
    <property type="entry name" value="D-isomer_DH_NAD-bd"/>
</dbReference>
<dbReference type="EC" id="1.1.1.28" evidence="7"/>
<dbReference type="GO" id="GO:0006564">
    <property type="term" value="P:L-serine biosynthetic process"/>
    <property type="evidence" value="ECO:0007669"/>
    <property type="project" value="UniProtKB-ARBA"/>
</dbReference>
<organism evidence="7 8">
    <name type="scientific">Bifidobacterium biavatii DSM 23969</name>
    <dbReference type="NCBI Taxonomy" id="1437608"/>
    <lineage>
        <taxon>Bacteria</taxon>
        <taxon>Bacillati</taxon>
        <taxon>Actinomycetota</taxon>
        <taxon>Actinomycetes</taxon>
        <taxon>Bifidobacteriales</taxon>
        <taxon>Bifidobacteriaceae</taxon>
        <taxon>Bifidobacterium</taxon>
    </lineage>
</organism>
<dbReference type="InterPro" id="IPR036291">
    <property type="entry name" value="NAD(P)-bd_dom_sf"/>
</dbReference>
<evidence type="ECO:0000313" key="8">
    <source>
        <dbReference type="Proteomes" id="UP000029108"/>
    </source>
</evidence>
<dbReference type="GO" id="GO:0051287">
    <property type="term" value="F:NAD binding"/>
    <property type="evidence" value="ECO:0007669"/>
    <property type="project" value="InterPro"/>
</dbReference>
<dbReference type="AlphaFoldDB" id="A0A087A0I1"/>
<evidence type="ECO:0000256" key="3">
    <source>
        <dbReference type="ARBA" id="ARBA00023027"/>
    </source>
</evidence>
<evidence type="ECO:0000256" key="1">
    <source>
        <dbReference type="ARBA" id="ARBA00005854"/>
    </source>
</evidence>
<dbReference type="PANTHER" id="PTHR43026:SF1">
    <property type="entry name" value="2-HYDROXYACID DEHYDROGENASE HOMOLOG 1-RELATED"/>
    <property type="match status" value="1"/>
</dbReference>
<name>A0A087A0I1_9BIFI</name>
<keyword evidence="8" id="KW-1185">Reference proteome</keyword>
<dbReference type="EMBL" id="JGYN01000006">
    <property type="protein sequence ID" value="KFI52281.1"/>
    <property type="molecule type" value="Genomic_DNA"/>
</dbReference>
<evidence type="ECO:0000259" key="5">
    <source>
        <dbReference type="Pfam" id="PF00389"/>
    </source>
</evidence>